<protein>
    <submittedName>
        <fullName evidence="1">Predicted protein</fullName>
    </submittedName>
</protein>
<dbReference type="HOGENOM" id="CLU_3359850_0_0_1"/>
<dbReference type="EMBL" id="FP929094">
    <property type="protein sequence ID" value="CBX92455.1"/>
    <property type="molecule type" value="Genomic_DNA"/>
</dbReference>
<dbReference type="VEuPathDB" id="FungiDB:LEMA_P051610.1"/>
<dbReference type="Proteomes" id="UP000002668">
    <property type="component" value="Genome"/>
</dbReference>
<dbReference type="InParanoid" id="E4ZMA6"/>
<organism evidence="2">
    <name type="scientific">Leptosphaeria maculans (strain JN3 / isolate v23.1.3 / race Av1-4-5-6-7-8)</name>
    <name type="common">Blackleg fungus</name>
    <name type="synonym">Phoma lingam</name>
    <dbReference type="NCBI Taxonomy" id="985895"/>
    <lineage>
        <taxon>Eukaryota</taxon>
        <taxon>Fungi</taxon>
        <taxon>Dikarya</taxon>
        <taxon>Ascomycota</taxon>
        <taxon>Pezizomycotina</taxon>
        <taxon>Dothideomycetes</taxon>
        <taxon>Pleosporomycetidae</taxon>
        <taxon>Pleosporales</taxon>
        <taxon>Pleosporineae</taxon>
        <taxon>Leptosphaeriaceae</taxon>
        <taxon>Plenodomus</taxon>
        <taxon>Plenodomus lingam/Leptosphaeria maculans species complex</taxon>
    </lineage>
</organism>
<accession>E4ZMA6</accession>
<evidence type="ECO:0000313" key="1">
    <source>
        <dbReference type="EMBL" id="CBX92455.1"/>
    </source>
</evidence>
<dbReference type="AlphaFoldDB" id="E4ZMA6"/>
<evidence type="ECO:0000313" key="2">
    <source>
        <dbReference type="Proteomes" id="UP000002668"/>
    </source>
</evidence>
<gene>
    <name evidence="1" type="ORF">LEMA_P051610.1</name>
</gene>
<reference evidence="2" key="1">
    <citation type="journal article" date="2011" name="Nat. Commun.">
        <title>Effector diversification within compartments of the Leptosphaeria maculans genome affected by Repeat-Induced Point mutations.</title>
        <authorList>
            <person name="Rouxel T."/>
            <person name="Grandaubert J."/>
            <person name="Hane J.K."/>
            <person name="Hoede C."/>
            <person name="van de Wouw A.P."/>
            <person name="Couloux A."/>
            <person name="Dominguez V."/>
            <person name="Anthouard V."/>
            <person name="Bally P."/>
            <person name="Bourras S."/>
            <person name="Cozijnsen A.J."/>
            <person name="Ciuffetti L.M."/>
            <person name="Degrave A."/>
            <person name="Dilmaghani A."/>
            <person name="Duret L."/>
            <person name="Fudal I."/>
            <person name="Goodwin S.B."/>
            <person name="Gout L."/>
            <person name="Glaser N."/>
            <person name="Linglin J."/>
            <person name="Kema G.H.J."/>
            <person name="Lapalu N."/>
            <person name="Lawrence C.B."/>
            <person name="May K."/>
            <person name="Meyer M."/>
            <person name="Ollivier B."/>
            <person name="Poulain J."/>
            <person name="Schoch C.L."/>
            <person name="Simon A."/>
            <person name="Spatafora J.W."/>
            <person name="Stachowiak A."/>
            <person name="Turgeon B.G."/>
            <person name="Tyler B.M."/>
            <person name="Vincent D."/>
            <person name="Weissenbach J."/>
            <person name="Amselem J."/>
            <person name="Quesneville H."/>
            <person name="Oliver R.P."/>
            <person name="Wincker P."/>
            <person name="Balesdent M.-H."/>
            <person name="Howlett B.J."/>
        </authorList>
    </citation>
    <scope>NUCLEOTIDE SEQUENCE [LARGE SCALE GENOMIC DNA]</scope>
    <source>
        <strain evidence="2">JN3 / isolate v23.1.3 / race Av1-4-5-6-7-8</strain>
    </source>
</reference>
<proteinExistence type="predicted"/>
<keyword evidence="2" id="KW-1185">Reference proteome</keyword>
<name>E4ZMA6_LEPMJ</name>
<sequence>MFWMELQNHFLSNHHAMPITTASIHARRESLHLTHY</sequence>